<evidence type="ECO:0000259" key="5">
    <source>
        <dbReference type="Pfam" id="PF00877"/>
    </source>
</evidence>
<keyword evidence="7" id="KW-1185">Reference proteome</keyword>
<evidence type="ECO:0000256" key="2">
    <source>
        <dbReference type="ARBA" id="ARBA00022670"/>
    </source>
</evidence>
<dbReference type="GO" id="GO:0008234">
    <property type="term" value="F:cysteine-type peptidase activity"/>
    <property type="evidence" value="ECO:0007669"/>
    <property type="project" value="UniProtKB-KW"/>
</dbReference>
<evidence type="ECO:0000256" key="1">
    <source>
        <dbReference type="ARBA" id="ARBA00007074"/>
    </source>
</evidence>
<dbReference type="RefSeq" id="WP_217647108.1">
    <property type="nucleotide sequence ID" value="NZ_FOQD01000012.1"/>
</dbReference>
<dbReference type="Gene3D" id="3.90.1720.10">
    <property type="entry name" value="endopeptidase domain like (from Nostoc punctiforme)"/>
    <property type="match status" value="1"/>
</dbReference>
<dbReference type="Pfam" id="PF00877">
    <property type="entry name" value="NLPC_P60"/>
    <property type="match status" value="1"/>
</dbReference>
<evidence type="ECO:0000313" key="7">
    <source>
        <dbReference type="Proteomes" id="UP000199518"/>
    </source>
</evidence>
<sequence length="297" mass="33489">MAFGHPKHLIAFRPLALMAGLAILGADVCLSAQDIIPEERERSAYRTPYRIEFATPRAELVSDLEGTERGDPRFEAEIPHDEWYSRRVLEHRGAWGPVARAYPGVPGIESWPVQARRERVVAIAMRFLGYGYQHHHLPDWSPPREWPWKETCVGHNGRGVDCSNFTGFVYNQGFGLRFNTEVERQAEEREVRGPGESRMTPVQHVPLPESYQDRIAALRTGDLLFIRSDSGNISHVVIWVGGIGQSPDGAPLIIDSHGGEVEDSNGARIPCGIHIRPYREKSWYNHSASHAIRVFVE</sequence>
<keyword evidence="4" id="KW-0788">Thiol protease</keyword>
<evidence type="ECO:0000313" key="6">
    <source>
        <dbReference type="EMBL" id="SFI74324.1"/>
    </source>
</evidence>
<accession>A0A1I3KPM7</accession>
<dbReference type="EMBL" id="FOQD01000012">
    <property type="protein sequence ID" value="SFI74324.1"/>
    <property type="molecule type" value="Genomic_DNA"/>
</dbReference>
<gene>
    <name evidence="6" type="ORF">SAMN05421753_1121</name>
</gene>
<keyword evidence="2" id="KW-0645">Protease</keyword>
<feature type="domain" description="NlpC/P60" evidence="5">
    <location>
        <begin position="154"/>
        <end position="262"/>
    </location>
</feature>
<name>A0A1I3KPM7_9PLAN</name>
<comment type="similarity">
    <text evidence="1">Belongs to the peptidase C40 family.</text>
</comment>
<reference evidence="7" key="1">
    <citation type="submission" date="2016-10" db="EMBL/GenBank/DDBJ databases">
        <authorList>
            <person name="Varghese N."/>
            <person name="Submissions S."/>
        </authorList>
    </citation>
    <scope>NUCLEOTIDE SEQUENCE [LARGE SCALE GENOMIC DNA]</scope>
    <source>
        <strain evidence="7">DSM 26348</strain>
    </source>
</reference>
<dbReference type="SUPFAM" id="SSF54001">
    <property type="entry name" value="Cysteine proteinases"/>
    <property type="match status" value="1"/>
</dbReference>
<organism evidence="6 7">
    <name type="scientific">Planctomicrobium piriforme</name>
    <dbReference type="NCBI Taxonomy" id="1576369"/>
    <lineage>
        <taxon>Bacteria</taxon>
        <taxon>Pseudomonadati</taxon>
        <taxon>Planctomycetota</taxon>
        <taxon>Planctomycetia</taxon>
        <taxon>Planctomycetales</taxon>
        <taxon>Planctomycetaceae</taxon>
        <taxon>Planctomicrobium</taxon>
    </lineage>
</organism>
<dbReference type="InterPro" id="IPR038765">
    <property type="entry name" value="Papain-like_cys_pep_sf"/>
</dbReference>
<proteinExistence type="inferred from homology"/>
<dbReference type="AlphaFoldDB" id="A0A1I3KPM7"/>
<evidence type="ECO:0000256" key="3">
    <source>
        <dbReference type="ARBA" id="ARBA00022801"/>
    </source>
</evidence>
<protein>
    <submittedName>
        <fullName evidence="6">Cell wall-associated hydrolase, NlpC family</fullName>
    </submittedName>
</protein>
<evidence type="ECO:0000256" key="4">
    <source>
        <dbReference type="ARBA" id="ARBA00022807"/>
    </source>
</evidence>
<dbReference type="GO" id="GO:0006508">
    <property type="term" value="P:proteolysis"/>
    <property type="evidence" value="ECO:0007669"/>
    <property type="project" value="UniProtKB-KW"/>
</dbReference>
<dbReference type="InterPro" id="IPR000064">
    <property type="entry name" value="NLP_P60_dom"/>
</dbReference>
<dbReference type="Proteomes" id="UP000199518">
    <property type="component" value="Unassembled WGS sequence"/>
</dbReference>
<keyword evidence="3 6" id="KW-0378">Hydrolase</keyword>